<protein>
    <recommendedName>
        <fullName evidence="1">E3 ubiquitin-protein ligase CBL</fullName>
        <ecNumber evidence="1">2.3.2.27</ecNumber>
    </recommendedName>
</protein>
<evidence type="ECO:0000256" key="1">
    <source>
        <dbReference type="RuleBase" id="RU367001"/>
    </source>
</evidence>
<keyword evidence="1" id="KW-0863">Zinc-finger</keyword>
<dbReference type="GO" id="GO:0001784">
    <property type="term" value="F:phosphotyrosine residue binding"/>
    <property type="evidence" value="ECO:0007669"/>
    <property type="project" value="UniProtKB-UniRule"/>
</dbReference>
<dbReference type="PANTHER" id="PTHR23007:SF11">
    <property type="entry name" value="E3 UBIQUITIN-PROTEIN LIGASE CBL"/>
    <property type="match status" value="1"/>
</dbReference>
<name>D3PFW5_LEPSM</name>
<comment type="function">
    <text evidence="1">E3 ubiquitin-protein ligase which accepts ubiquitin from specific E2 ubiquitin-conjugating enzymes, and transfers it to substrates, generally promoting their degradation by the proteasome.</text>
</comment>
<dbReference type="InterPro" id="IPR024159">
    <property type="entry name" value="Cbl_PTB"/>
</dbReference>
<dbReference type="GO" id="GO:0045121">
    <property type="term" value="C:membrane raft"/>
    <property type="evidence" value="ECO:0007669"/>
    <property type="project" value="TreeGrafter"/>
</dbReference>
<gene>
    <name evidence="4" type="primary">CBL</name>
</gene>
<dbReference type="GO" id="GO:0017124">
    <property type="term" value="F:SH3 domain binding"/>
    <property type="evidence" value="ECO:0007669"/>
    <property type="project" value="TreeGrafter"/>
</dbReference>
<accession>D3PFW5</accession>
<dbReference type="GO" id="GO:0005509">
    <property type="term" value="F:calcium ion binding"/>
    <property type="evidence" value="ECO:0007669"/>
    <property type="project" value="UniProtKB-UniRule"/>
</dbReference>
<evidence type="ECO:0000313" key="4">
    <source>
        <dbReference type="EMBL" id="ADD24161.1"/>
    </source>
</evidence>
<dbReference type="PANTHER" id="PTHR23007">
    <property type="entry name" value="CBL"/>
    <property type="match status" value="1"/>
</dbReference>
<dbReference type="GO" id="GO:0016567">
    <property type="term" value="P:protein ubiquitination"/>
    <property type="evidence" value="ECO:0007669"/>
    <property type="project" value="UniProtKB-UniPathway"/>
</dbReference>
<dbReference type="OrthoDB" id="7237699at2759"/>
<comment type="pathway">
    <text evidence="1">Protein modification; protein ubiquitination.</text>
</comment>
<dbReference type="AlphaFoldDB" id="D3PFW5"/>
<dbReference type="GO" id="GO:0008270">
    <property type="term" value="F:zinc ion binding"/>
    <property type="evidence" value="ECO:0007669"/>
    <property type="project" value="UniProtKB-KW"/>
</dbReference>
<dbReference type="GO" id="GO:0023051">
    <property type="term" value="P:regulation of signaling"/>
    <property type="evidence" value="ECO:0007669"/>
    <property type="project" value="InterPro"/>
</dbReference>
<keyword evidence="1" id="KW-0862">Zinc</keyword>
<dbReference type="UniPathway" id="UPA00143"/>
<feature type="domain" description="Cbl-PTB" evidence="3">
    <location>
        <begin position="32"/>
        <end position="160"/>
    </location>
</feature>
<reference evidence="4" key="1">
    <citation type="submission" date="2010-03" db="EMBL/GenBank/DDBJ databases">
        <title>Lepeophtheirus salmonis ESTs and full-length cDNAs.</title>
        <authorList>
            <person name="Yasuike M."/>
            <person name="von Schalburg K."/>
            <person name="Cooper G."/>
            <person name="Leong J."/>
            <person name="Jones S.R.M."/>
            <person name="Koop B.F."/>
        </authorList>
    </citation>
    <scope>NUCLEOTIDE SEQUENCE</scope>
    <source>
        <tissue evidence="4">Whole</tissue>
    </source>
</reference>
<dbReference type="EC" id="2.3.2.27" evidence="1"/>
<comment type="catalytic activity">
    <reaction evidence="1">
        <text>S-ubiquitinyl-[E2 ubiquitin-conjugating enzyme]-L-cysteine + [acceptor protein]-L-lysine = [E2 ubiquitin-conjugating enzyme]-L-cysteine + N(6)-ubiquitinyl-[acceptor protein]-L-lysine.</text>
        <dbReference type="EC" id="2.3.2.27"/>
    </reaction>
</comment>
<organism evidence="4">
    <name type="scientific">Lepeophtheirus salmonis</name>
    <name type="common">Salmon louse</name>
    <name type="synonym">Caligus salmonis</name>
    <dbReference type="NCBI Taxonomy" id="72036"/>
    <lineage>
        <taxon>Eukaryota</taxon>
        <taxon>Metazoa</taxon>
        <taxon>Ecdysozoa</taxon>
        <taxon>Arthropoda</taxon>
        <taxon>Crustacea</taxon>
        <taxon>Multicrustacea</taxon>
        <taxon>Hexanauplia</taxon>
        <taxon>Copepoda</taxon>
        <taxon>Siphonostomatoida</taxon>
        <taxon>Caligidae</taxon>
        <taxon>Lepeophtheirus</taxon>
    </lineage>
</organism>
<dbReference type="GO" id="GO:0061630">
    <property type="term" value="F:ubiquitin protein ligase activity"/>
    <property type="evidence" value="ECO:0007669"/>
    <property type="project" value="UniProtKB-EC"/>
</dbReference>
<dbReference type="InterPro" id="IPR003153">
    <property type="entry name" value="Adaptor_Cbl_N_hlx"/>
</dbReference>
<dbReference type="InterPro" id="IPR036537">
    <property type="entry name" value="Adaptor_Cbl_N_dom_sf"/>
</dbReference>
<dbReference type="InterPro" id="IPR024162">
    <property type="entry name" value="Adaptor_Cbl"/>
</dbReference>
<keyword evidence="1" id="KW-0106">Calcium</keyword>
<keyword evidence="1" id="KW-0808">Transferase</keyword>
<proteinExistence type="evidence at transcript level"/>
<sequence>MSSNGGSLSHLLSRLQGALGDRGGGGGGGGGHGTPSPIDRKAIDKTWKLMDKVVKNCQHPRMNLRNSPPFILDILPDTYQRLLHIISRSQEEELNSNEYFRSVSPWILTPFTPKHSAPDIMTTFFIYSCNSCNSWIHSLFNAFFLLPNITGNKKSIVNVL</sequence>
<comment type="domain">
    <text evidence="1">The N-terminus is composed of the phosphotyrosine binding (PTB) domain, a short linker region and the RING-type zinc finger. The PTB domain, which is also called TKB (tyrosine kinase binding) domain, is composed of three different subdomains: a four-helix bundle (4H), a calcium-binding EF hand and a divergent SH2 domain.</text>
</comment>
<feature type="compositionally biased region" description="Gly residues" evidence="2">
    <location>
        <begin position="20"/>
        <end position="33"/>
    </location>
</feature>
<dbReference type="GO" id="GO:0007166">
    <property type="term" value="P:cell surface receptor signaling pathway"/>
    <property type="evidence" value="ECO:0007669"/>
    <property type="project" value="InterPro"/>
</dbReference>
<keyword evidence="1" id="KW-0833">Ubl conjugation pathway</keyword>
<dbReference type="Gene3D" id="1.20.930.20">
    <property type="entry name" value="Adaptor protein Cbl, N-terminal domain"/>
    <property type="match status" value="1"/>
</dbReference>
<evidence type="ECO:0000256" key="2">
    <source>
        <dbReference type="SAM" id="MobiDB-lite"/>
    </source>
</evidence>
<evidence type="ECO:0000259" key="3">
    <source>
        <dbReference type="PROSITE" id="PS51506"/>
    </source>
</evidence>
<keyword evidence="1" id="KW-0479">Metal-binding</keyword>
<dbReference type="Pfam" id="PF02262">
    <property type="entry name" value="Cbl_N"/>
    <property type="match status" value="1"/>
</dbReference>
<feature type="region of interest" description="Disordered" evidence="2">
    <location>
        <begin position="17"/>
        <end position="38"/>
    </location>
</feature>
<dbReference type="EMBL" id="BT120521">
    <property type="protein sequence ID" value="ADD24161.1"/>
    <property type="molecule type" value="mRNA"/>
</dbReference>
<dbReference type="PROSITE" id="PS51506">
    <property type="entry name" value="CBL_PTB"/>
    <property type="match status" value="1"/>
</dbReference>
<dbReference type="SUPFAM" id="SSF47668">
    <property type="entry name" value="N-terminal domain of cbl (N-cbl)"/>
    <property type="match status" value="1"/>
</dbReference>
<dbReference type="GO" id="GO:0005886">
    <property type="term" value="C:plasma membrane"/>
    <property type="evidence" value="ECO:0007669"/>
    <property type="project" value="TreeGrafter"/>
</dbReference>